<dbReference type="InterPro" id="IPR006660">
    <property type="entry name" value="Arsenate_reductase-like"/>
</dbReference>
<dbReference type="InParanoid" id="A0A1Y5T507"/>
<dbReference type="NCBIfam" id="TIGR01617">
    <property type="entry name" value="arsC_related"/>
    <property type="match status" value="1"/>
</dbReference>
<dbReference type="FunCoup" id="A0A1Y5T507">
    <property type="interactions" value="104"/>
</dbReference>
<evidence type="ECO:0000313" key="4">
    <source>
        <dbReference type="Proteomes" id="UP000193200"/>
    </source>
</evidence>
<gene>
    <name evidence="3" type="primary">spxA</name>
    <name evidence="3" type="ORF">OCH7691_02415</name>
</gene>
<dbReference type="PROSITE" id="PS51353">
    <property type="entry name" value="ARSC"/>
    <property type="match status" value="1"/>
</dbReference>
<dbReference type="PANTHER" id="PTHR30041:SF8">
    <property type="entry name" value="PROTEIN YFFB"/>
    <property type="match status" value="1"/>
</dbReference>
<sequence length="114" mass="12523">MIVVYGLKNCDSCRKALKWLAAEGLTARLVDVRAEPPTRETVAAWCRAVGWETLLNRRGTTWRGLDDAAKAEVDESRAIDLIVAHPALMKRPLIENGGRVTVGFDARVQASLGH</sequence>
<dbReference type="InterPro" id="IPR036249">
    <property type="entry name" value="Thioredoxin-like_sf"/>
</dbReference>
<proteinExistence type="inferred from homology"/>
<dbReference type="AlphaFoldDB" id="A0A1Y5T507"/>
<accession>A0A1Y5T507</accession>
<dbReference type="SUPFAM" id="SSF52833">
    <property type="entry name" value="Thioredoxin-like"/>
    <property type="match status" value="1"/>
</dbReference>
<dbReference type="InterPro" id="IPR006504">
    <property type="entry name" value="Tscrpt_reg_Spx/MgsR"/>
</dbReference>
<evidence type="ECO:0000313" key="3">
    <source>
        <dbReference type="EMBL" id="SLN56008.1"/>
    </source>
</evidence>
<name>A0A1Y5T507_9PROT</name>
<dbReference type="OrthoDB" id="5432555at2"/>
<dbReference type="Pfam" id="PF03960">
    <property type="entry name" value="ArsC"/>
    <property type="match status" value="1"/>
</dbReference>
<organism evidence="3 4">
    <name type="scientific">Oceanibacterium hippocampi</name>
    <dbReference type="NCBI Taxonomy" id="745714"/>
    <lineage>
        <taxon>Bacteria</taxon>
        <taxon>Pseudomonadati</taxon>
        <taxon>Pseudomonadota</taxon>
        <taxon>Alphaproteobacteria</taxon>
        <taxon>Sneathiellales</taxon>
        <taxon>Sneathiellaceae</taxon>
        <taxon>Oceanibacterium</taxon>
    </lineage>
</organism>
<keyword evidence="4" id="KW-1185">Reference proteome</keyword>
<evidence type="ECO:0000256" key="1">
    <source>
        <dbReference type="ARBA" id="ARBA00007198"/>
    </source>
</evidence>
<protein>
    <submittedName>
        <fullName evidence="3">Regulatory protein Spx</fullName>
    </submittedName>
</protein>
<dbReference type="Gene3D" id="3.40.30.10">
    <property type="entry name" value="Glutaredoxin"/>
    <property type="match status" value="1"/>
</dbReference>
<dbReference type="CDD" id="cd03035">
    <property type="entry name" value="ArsC_Yffb"/>
    <property type="match status" value="1"/>
</dbReference>
<dbReference type="PANTHER" id="PTHR30041">
    <property type="entry name" value="ARSENATE REDUCTASE"/>
    <property type="match status" value="1"/>
</dbReference>
<evidence type="ECO:0000256" key="2">
    <source>
        <dbReference type="PROSITE-ProRule" id="PRU01282"/>
    </source>
</evidence>
<reference evidence="3 4" key="1">
    <citation type="submission" date="2017-03" db="EMBL/GenBank/DDBJ databases">
        <authorList>
            <person name="Afonso C.L."/>
            <person name="Miller P.J."/>
            <person name="Scott M.A."/>
            <person name="Spackman E."/>
            <person name="Goraichik I."/>
            <person name="Dimitrov K.M."/>
            <person name="Suarez D.L."/>
            <person name="Swayne D.E."/>
        </authorList>
    </citation>
    <scope>NUCLEOTIDE SEQUENCE [LARGE SCALE GENOMIC DNA]</scope>
    <source>
        <strain evidence="3 4">CECT 7691</strain>
    </source>
</reference>
<dbReference type="EMBL" id="FWFR01000002">
    <property type="protein sequence ID" value="SLN56008.1"/>
    <property type="molecule type" value="Genomic_DNA"/>
</dbReference>
<dbReference type="Proteomes" id="UP000193200">
    <property type="component" value="Unassembled WGS sequence"/>
</dbReference>
<comment type="similarity">
    <text evidence="1 2">Belongs to the ArsC family.</text>
</comment>
<dbReference type="RefSeq" id="WP_085883774.1">
    <property type="nucleotide sequence ID" value="NZ_FWFR01000002.1"/>
</dbReference>